<dbReference type="AlphaFoldDB" id="G3HAH8"/>
<accession>G3HAH8</accession>
<dbReference type="Proteomes" id="UP000001075">
    <property type="component" value="Unassembled WGS sequence"/>
</dbReference>
<organism evidence="1 2">
    <name type="scientific">Cricetulus griseus</name>
    <name type="common">Chinese hamster</name>
    <name type="synonym">Cricetulus barabensis griseus</name>
    <dbReference type="NCBI Taxonomy" id="10029"/>
    <lineage>
        <taxon>Eukaryota</taxon>
        <taxon>Metazoa</taxon>
        <taxon>Chordata</taxon>
        <taxon>Craniata</taxon>
        <taxon>Vertebrata</taxon>
        <taxon>Euteleostomi</taxon>
        <taxon>Mammalia</taxon>
        <taxon>Eutheria</taxon>
        <taxon>Euarchontoglires</taxon>
        <taxon>Glires</taxon>
        <taxon>Rodentia</taxon>
        <taxon>Myomorpha</taxon>
        <taxon>Muroidea</taxon>
        <taxon>Cricetidae</taxon>
        <taxon>Cricetinae</taxon>
        <taxon>Cricetulus</taxon>
    </lineage>
</organism>
<evidence type="ECO:0000313" key="2">
    <source>
        <dbReference type="Proteomes" id="UP000001075"/>
    </source>
</evidence>
<name>G3HAH8_CRIGR</name>
<evidence type="ECO:0000313" key="1">
    <source>
        <dbReference type="EMBL" id="EGV92655.1"/>
    </source>
</evidence>
<reference evidence="2" key="1">
    <citation type="journal article" date="2011" name="Nat. Biotechnol.">
        <title>The genomic sequence of the Chinese hamster ovary (CHO)-K1 cell line.</title>
        <authorList>
            <person name="Xu X."/>
            <person name="Nagarajan H."/>
            <person name="Lewis N.E."/>
            <person name="Pan S."/>
            <person name="Cai Z."/>
            <person name="Liu X."/>
            <person name="Chen W."/>
            <person name="Xie M."/>
            <person name="Wang W."/>
            <person name="Hammond S."/>
            <person name="Andersen M.R."/>
            <person name="Neff N."/>
            <person name="Passarelli B."/>
            <person name="Koh W."/>
            <person name="Fan H.C."/>
            <person name="Wang J."/>
            <person name="Gui Y."/>
            <person name="Lee K.H."/>
            <person name="Betenbaugh M.J."/>
            <person name="Quake S.R."/>
            <person name="Famili I."/>
            <person name="Palsson B.O."/>
            <person name="Wang J."/>
        </authorList>
    </citation>
    <scope>NUCLEOTIDE SEQUENCE [LARGE SCALE GENOMIC DNA]</scope>
    <source>
        <strain evidence="2">CHO K1 cell line</strain>
    </source>
</reference>
<protein>
    <submittedName>
        <fullName evidence="1">Uncharacterized protein</fullName>
    </submittedName>
</protein>
<sequence length="66" mass="7705">MDTVTKDSSLYMFLQLSLSGLFSFFPKQCLQNFLYFKSRGFQAGSCTSCLHIRERSFQRMSRVFVS</sequence>
<proteinExistence type="predicted"/>
<gene>
    <name evidence="1" type="ORF">I79_007431</name>
</gene>
<dbReference type="InParanoid" id="G3HAH8"/>
<dbReference type="EMBL" id="JH000252">
    <property type="protein sequence ID" value="EGV92655.1"/>
    <property type="molecule type" value="Genomic_DNA"/>
</dbReference>